<gene>
    <name evidence="1" type="primary">TMEM82</name>
    <name evidence="1" type="ORF">K3G42_011959</name>
</gene>
<evidence type="ECO:0000313" key="1">
    <source>
        <dbReference type="EMBL" id="KAH7990831.1"/>
    </source>
</evidence>
<evidence type="ECO:0000313" key="2">
    <source>
        <dbReference type="Proteomes" id="UP000827872"/>
    </source>
</evidence>
<organism evidence="1 2">
    <name type="scientific">Sphaerodactylus townsendi</name>
    <dbReference type="NCBI Taxonomy" id="933632"/>
    <lineage>
        <taxon>Eukaryota</taxon>
        <taxon>Metazoa</taxon>
        <taxon>Chordata</taxon>
        <taxon>Craniata</taxon>
        <taxon>Vertebrata</taxon>
        <taxon>Euteleostomi</taxon>
        <taxon>Lepidosauria</taxon>
        <taxon>Squamata</taxon>
        <taxon>Bifurcata</taxon>
        <taxon>Gekkota</taxon>
        <taxon>Sphaerodactylidae</taxon>
        <taxon>Sphaerodactylus</taxon>
    </lineage>
</organism>
<sequence>MREPGRESEGRSLWATLLQDQGQGQEHNPCSPGAHRSVSFTVDLGSGRGLLLGGAAQQSLPQPRQYTFGYRWAALRGPRRGRVPPRGGAGPQKEWVARKQPRLGREPAGPAQLPFGPSELAGGERGAIMGAAAAGGLLGGWPSLWWGASLVDPFLQGLVGACAVAVLCSLLRVYLYLQCLSDPDRQAEKEAVRGQWALLDQVHLCLLTGLFTVVGSRVAALVVLEFSLRAVATLLSLPKGRHCSQLFLLCQYSLGCGVSCSLSYLQEGAPRRTWNLLLSVGLAGLLTCYVWRLARHVFTMYELHCKERYCGACLFLLTTWRGIPQLLCNALKVTFLVADLAAVALINRDFLTTSEAVRFWTPLTICYTLLVIYMQEEQRQNPSQQMVYQTVFVRMGGLLILLMTVGRWTDILNIFISLLGEVWCLVQAGATLEICRKQDFSQRFSHLASPSRGRKNQHEAHPSKSSAAAVS</sequence>
<proteinExistence type="predicted"/>
<dbReference type="EMBL" id="CM037629">
    <property type="protein sequence ID" value="KAH7990831.1"/>
    <property type="molecule type" value="Genomic_DNA"/>
</dbReference>
<protein>
    <submittedName>
        <fullName evidence="1">Transmembrane protein 82</fullName>
    </submittedName>
</protein>
<accession>A0ACB8EE09</accession>
<keyword evidence="2" id="KW-1185">Reference proteome</keyword>
<reference evidence="1" key="1">
    <citation type="submission" date="2021-08" db="EMBL/GenBank/DDBJ databases">
        <title>The first chromosome-level gecko genome reveals the dynamic sex chromosomes of Neotropical dwarf geckos (Sphaerodactylidae: Sphaerodactylus).</title>
        <authorList>
            <person name="Pinto B.J."/>
            <person name="Keating S.E."/>
            <person name="Gamble T."/>
        </authorList>
    </citation>
    <scope>NUCLEOTIDE SEQUENCE</scope>
    <source>
        <strain evidence="1">TG3544</strain>
    </source>
</reference>
<keyword evidence="1" id="KW-0812">Transmembrane</keyword>
<dbReference type="Proteomes" id="UP000827872">
    <property type="component" value="Linkage Group LG16"/>
</dbReference>
<keyword evidence="1" id="KW-0472">Membrane</keyword>
<name>A0ACB8EE09_9SAUR</name>
<comment type="caution">
    <text evidence="1">The sequence shown here is derived from an EMBL/GenBank/DDBJ whole genome shotgun (WGS) entry which is preliminary data.</text>
</comment>